<name>A0A6V8LH61_9ACTN</name>
<comment type="caution">
    <text evidence="1">The sequence shown here is derived from an EMBL/GenBank/DDBJ whole genome shotgun (WGS) entry which is preliminary data.</text>
</comment>
<dbReference type="RefSeq" id="WP_218577344.1">
    <property type="nucleotide sequence ID" value="NZ_BLPG01000001.1"/>
</dbReference>
<dbReference type="EMBL" id="BLPG01000001">
    <property type="protein sequence ID" value="GFJ91965.1"/>
    <property type="molecule type" value="Genomic_DNA"/>
</dbReference>
<accession>A0A6V8LH61</accession>
<dbReference type="Proteomes" id="UP000482960">
    <property type="component" value="Unassembled WGS sequence"/>
</dbReference>
<dbReference type="InterPro" id="IPR008949">
    <property type="entry name" value="Isoprenoid_synthase_dom_sf"/>
</dbReference>
<proteinExistence type="predicted"/>
<gene>
    <name evidence="1" type="ORF">Prum_056070</name>
</gene>
<reference evidence="1 2" key="2">
    <citation type="submission" date="2020-03" db="EMBL/GenBank/DDBJ databases">
        <authorList>
            <person name="Ichikawa N."/>
            <person name="Kimura A."/>
            <person name="Kitahashi Y."/>
            <person name="Uohara A."/>
        </authorList>
    </citation>
    <scope>NUCLEOTIDE SEQUENCE [LARGE SCALE GENOMIC DNA]</scope>
    <source>
        <strain evidence="1 2">NBRC 108638</strain>
    </source>
</reference>
<sequence>MDPATESGRICAVAGQSQREMREWAKAYPRLFSAKQFDPALFSTLALATAFSGPWLDSAQQRMANRTTLWCFGLDWLVDYVATSRAGAAAIAERCLAVAHGAAPGTATT</sequence>
<dbReference type="Gene3D" id="1.10.600.10">
    <property type="entry name" value="Farnesyl Diphosphate Synthase"/>
    <property type="match status" value="1"/>
</dbReference>
<dbReference type="AlphaFoldDB" id="A0A6V8LH61"/>
<protein>
    <submittedName>
        <fullName evidence="1">Uncharacterized protein</fullName>
    </submittedName>
</protein>
<evidence type="ECO:0000313" key="1">
    <source>
        <dbReference type="EMBL" id="GFJ91965.1"/>
    </source>
</evidence>
<organism evidence="1 2">
    <name type="scientific">Phytohabitans rumicis</name>
    <dbReference type="NCBI Taxonomy" id="1076125"/>
    <lineage>
        <taxon>Bacteria</taxon>
        <taxon>Bacillati</taxon>
        <taxon>Actinomycetota</taxon>
        <taxon>Actinomycetes</taxon>
        <taxon>Micromonosporales</taxon>
        <taxon>Micromonosporaceae</taxon>
    </lineage>
</organism>
<keyword evidence="2" id="KW-1185">Reference proteome</keyword>
<evidence type="ECO:0000313" key="2">
    <source>
        <dbReference type="Proteomes" id="UP000482960"/>
    </source>
</evidence>
<reference evidence="1 2" key="1">
    <citation type="submission" date="2020-03" db="EMBL/GenBank/DDBJ databases">
        <title>Whole genome shotgun sequence of Phytohabitans rumicis NBRC 108638.</title>
        <authorList>
            <person name="Komaki H."/>
            <person name="Tamura T."/>
        </authorList>
    </citation>
    <scope>NUCLEOTIDE SEQUENCE [LARGE SCALE GENOMIC DNA]</scope>
    <source>
        <strain evidence="1 2">NBRC 108638</strain>
    </source>
</reference>